<gene>
    <name evidence="3" type="ORF">IAB28_06555</name>
</gene>
<dbReference type="Pfam" id="PF01116">
    <property type="entry name" value="F_bP_aldolase"/>
    <property type="match status" value="1"/>
</dbReference>
<protein>
    <submittedName>
        <fullName evidence="3">Class II fructose-bisphosphate aldolase family protein</fullName>
    </submittedName>
</protein>
<dbReference type="Proteomes" id="UP000824250">
    <property type="component" value="Unassembled WGS sequence"/>
</dbReference>
<dbReference type="AlphaFoldDB" id="A0A9D1D588"/>
<feature type="active site" description="Proton donor" evidence="1">
    <location>
        <position position="81"/>
    </location>
</feature>
<sequence length="273" mass="29830">MLCTLKEAAGLAKQAGHGLAAFNVFGYEDAAAVICAAEKTDRPVVLMTNKLAVEHMGIPILAQMLRYMAERAAVPVCVHLDHATELEKIREAAEWGYTSVMIDGSGLPFDENVAITREAAAIAHPRGISVEGEIGSVGYSDHKEVHGRFTEPDEAEKFAKISGVDALAVAVGTVHRMEEQGVDLQFDRLREIYSRVDVPLVIHGSTGVADADLKKLVQAGACKINMGTVLRMTFGHSMRKQLERDPALFDRIKIFQNCMKDVEKKAIDKIKCL</sequence>
<proteinExistence type="predicted"/>
<evidence type="ECO:0000313" key="3">
    <source>
        <dbReference type="EMBL" id="HIR05610.1"/>
    </source>
</evidence>
<feature type="binding site" evidence="2">
    <location>
        <position position="103"/>
    </location>
    <ligand>
        <name>Zn(2+)</name>
        <dbReference type="ChEBI" id="CHEBI:29105"/>
        <label>2</label>
    </ligand>
</feature>
<reference evidence="3" key="2">
    <citation type="journal article" date="2021" name="PeerJ">
        <title>Extensive microbial diversity within the chicken gut microbiome revealed by metagenomics and culture.</title>
        <authorList>
            <person name="Gilroy R."/>
            <person name="Ravi A."/>
            <person name="Getino M."/>
            <person name="Pursley I."/>
            <person name="Horton D.L."/>
            <person name="Alikhan N.F."/>
            <person name="Baker D."/>
            <person name="Gharbi K."/>
            <person name="Hall N."/>
            <person name="Watson M."/>
            <person name="Adriaenssens E.M."/>
            <person name="Foster-Nyarko E."/>
            <person name="Jarju S."/>
            <person name="Secka A."/>
            <person name="Antonio M."/>
            <person name="Oren A."/>
            <person name="Chaudhuri R.R."/>
            <person name="La Ragione R."/>
            <person name="Hildebrand F."/>
            <person name="Pallen M.J."/>
        </authorList>
    </citation>
    <scope>NUCLEOTIDE SEQUENCE</scope>
    <source>
        <strain evidence="3">CHK180-2868</strain>
    </source>
</reference>
<dbReference type="GO" id="GO:0005975">
    <property type="term" value="P:carbohydrate metabolic process"/>
    <property type="evidence" value="ECO:0007669"/>
    <property type="project" value="InterPro"/>
</dbReference>
<name>A0A9D1D588_9FIRM</name>
<dbReference type="PIRSF" id="PIRSF001359">
    <property type="entry name" value="F_bP_aldolase_II"/>
    <property type="match status" value="1"/>
</dbReference>
<dbReference type="NCBIfam" id="TIGR00167">
    <property type="entry name" value="cbbA"/>
    <property type="match status" value="1"/>
</dbReference>
<dbReference type="InterPro" id="IPR013785">
    <property type="entry name" value="Aldolase_TIM"/>
</dbReference>
<dbReference type="PANTHER" id="PTHR30304:SF0">
    <property type="entry name" value="D-TAGATOSE-1,6-BISPHOSPHATE ALDOLASE SUBUNIT GATY-RELATED"/>
    <property type="match status" value="1"/>
</dbReference>
<dbReference type="GO" id="GO:0008270">
    <property type="term" value="F:zinc ion binding"/>
    <property type="evidence" value="ECO:0007669"/>
    <property type="project" value="InterPro"/>
</dbReference>
<feature type="binding site" evidence="2">
    <location>
        <position position="82"/>
    </location>
    <ligand>
        <name>Zn(2+)</name>
        <dbReference type="ChEBI" id="CHEBI:29105"/>
        <label>1</label>
        <note>catalytic</note>
    </ligand>
</feature>
<dbReference type="Gene3D" id="3.20.20.70">
    <property type="entry name" value="Aldolase class I"/>
    <property type="match status" value="1"/>
</dbReference>
<accession>A0A9D1D588</accession>
<organism evidence="3 4">
    <name type="scientific">Candidatus Copromonas faecavium</name>
    <name type="common">nom. illeg.</name>
    <dbReference type="NCBI Taxonomy" id="2840740"/>
    <lineage>
        <taxon>Bacteria</taxon>
        <taxon>Bacillati</taxon>
        <taxon>Bacillota</taxon>
        <taxon>Clostridia</taxon>
        <taxon>Lachnospirales</taxon>
        <taxon>Lachnospiraceae</taxon>
        <taxon>Candidatus Copromonas (nom. illeg.)</taxon>
    </lineage>
</organism>
<evidence type="ECO:0000256" key="1">
    <source>
        <dbReference type="PIRSR" id="PIRSR001359-1"/>
    </source>
</evidence>
<keyword evidence="2" id="KW-0862">Zinc</keyword>
<dbReference type="InterPro" id="IPR000771">
    <property type="entry name" value="FBA_II"/>
</dbReference>
<comment type="caution">
    <text evidence="3">The sequence shown here is derived from an EMBL/GenBank/DDBJ whole genome shotgun (WGS) entry which is preliminary data.</text>
</comment>
<reference evidence="3" key="1">
    <citation type="submission" date="2020-10" db="EMBL/GenBank/DDBJ databases">
        <authorList>
            <person name="Gilroy R."/>
        </authorList>
    </citation>
    <scope>NUCLEOTIDE SEQUENCE</scope>
    <source>
        <strain evidence="3">CHK180-2868</strain>
    </source>
</reference>
<evidence type="ECO:0000256" key="2">
    <source>
        <dbReference type="PIRSR" id="PIRSR001359-3"/>
    </source>
</evidence>
<dbReference type="InterPro" id="IPR050246">
    <property type="entry name" value="Class_II_FBP_aldolase"/>
</dbReference>
<feature type="binding site" evidence="2">
    <location>
        <position position="203"/>
    </location>
    <ligand>
        <name>Zn(2+)</name>
        <dbReference type="ChEBI" id="CHEBI:29105"/>
        <label>1</label>
        <note>catalytic</note>
    </ligand>
</feature>
<dbReference type="CDD" id="cd00947">
    <property type="entry name" value="TBP_aldolase_IIB"/>
    <property type="match status" value="1"/>
</dbReference>
<dbReference type="EMBL" id="DVGC01000035">
    <property type="protein sequence ID" value="HIR05610.1"/>
    <property type="molecule type" value="Genomic_DNA"/>
</dbReference>
<dbReference type="PANTHER" id="PTHR30304">
    <property type="entry name" value="D-TAGATOSE-1,6-BISPHOSPHATE ALDOLASE"/>
    <property type="match status" value="1"/>
</dbReference>
<dbReference type="GO" id="GO:0016832">
    <property type="term" value="F:aldehyde-lyase activity"/>
    <property type="evidence" value="ECO:0007669"/>
    <property type="project" value="InterPro"/>
</dbReference>
<comment type="cofactor">
    <cofactor evidence="2">
        <name>Zn(2+)</name>
        <dbReference type="ChEBI" id="CHEBI:29105"/>
    </cofactor>
    <text evidence="2">Binds 2 Zn(2+) ions per subunit. One is catalytic and the other provides a structural contribution.</text>
</comment>
<keyword evidence="2" id="KW-0479">Metal-binding</keyword>
<evidence type="ECO:0000313" key="4">
    <source>
        <dbReference type="Proteomes" id="UP000824250"/>
    </source>
</evidence>
<feature type="binding site" evidence="2">
    <location>
        <position position="133"/>
    </location>
    <ligand>
        <name>Zn(2+)</name>
        <dbReference type="ChEBI" id="CHEBI:29105"/>
        <label>2</label>
    </ligand>
</feature>
<feature type="binding site" evidence="2">
    <location>
        <position position="175"/>
    </location>
    <ligand>
        <name>Zn(2+)</name>
        <dbReference type="ChEBI" id="CHEBI:29105"/>
        <label>1</label>
        <note>catalytic</note>
    </ligand>
</feature>
<dbReference type="SUPFAM" id="SSF51569">
    <property type="entry name" value="Aldolase"/>
    <property type="match status" value="1"/>
</dbReference>